<keyword evidence="7 10" id="KW-0472">Membrane</keyword>
<protein>
    <recommendedName>
        <fullName evidence="11">Vitamin K epoxide reductase domain-containing protein</fullName>
    </recommendedName>
</protein>
<dbReference type="GO" id="GO:0016020">
    <property type="term" value="C:membrane"/>
    <property type="evidence" value="ECO:0007669"/>
    <property type="project" value="UniProtKB-SubCell"/>
</dbReference>
<evidence type="ECO:0000256" key="7">
    <source>
        <dbReference type="ARBA" id="ARBA00023136"/>
    </source>
</evidence>
<reference evidence="12 13" key="1">
    <citation type="submission" date="2013-05" db="EMBL/GenBank/DDBJ databases">
        <title>The Genome Sequence of Actinomyces europaeus ACS-120-V-COL10B.</title>
        <authorList>
            <consortium name="The Broad Institute Genomics Platform"/>
            <person name="Earl A."/>
            <person name="Ward D."/>
            <person name="Feldgarden M."/>
            <person name="Gevers D."/>
            <person name="Saerens B."/>
            <person name="Vaneechoutte M."/>
            <person name="Walker B."/>
            <person name="Young S."/>
            <person name="Zeng Q."/>
            <person name="Gargeya S."/>
            <person name="Fitzgerald M."/>
            <person name="Haas B."/>
            <person name="Abouelleil A."/>
            <person name="Allen A.W."/>
            <person name="Alvarado L."/>
            <person name="Arachchi H.M."/>
            <person name="Berlin A.M."/>
            <person name="Chapman S.B."/>
            <person name="Gainer-Dewar J."/>
            <person name="Goldberg J."/>
            <person name="Griggs A."/>
            <person name="Gujja S."/>
            <person name="Hansen M."/>
            <person name="Howarth C."/>
            <person name="Imamovic A."/>
            <person name="Ireland A."/>
            <person name="Larimer J."/>
            <person name="McCowan C."/>
            <person name="Murphy C."/>
            <person name="Pearson M."/>
            <person name="Poon T.W."/>
            <person name="Priest M."/>
            <person name="Roberts A."/>
            <person name="Saif S."/>
            <person name="Shea T."/>
            <person name="Sisk P."/>
            <person name="Sykes S."/>
            <person name="Wortman J."/>
            <person name="Nusbaum C."/>
            <person name="Birren B."/>
        </authorList>
    </citation>
    <scope>NUCLEOTIDE SEQUENCE [LARGE SCALE GENOMIC DNA]</scope>
    <source>
        <strain evidence="12 13">ACS-120-V-Col10b</strain>
    </source>
</reference>
<gene>
    <name evidence="12" type="ORF">HMPREF9238_00475</name>
</gene>
<evidence type="ECO:0000256" key="6">
    <source>
        <dbReference type="ARBA" id="ARBA00023002"/>
    </source>
</evidence>
<keyword evidence="8" id="KW-1015">Disulfide bond</keyword>
<proteinExistence type="inferred from homology"/>
<keyword evidence="6" id="KW-0560">Oxidoreductase</keyword>
<feature type="transmembrane region" description="Helical" evidence="10">
    <location>
        <begin position="12"/>
        <end position="35"/>
    </location>
</feature>
<accession>A0A9W5VWB0</accession>
<evidence type="ECO:0000256" key="1">
    <source>
        <dbReference type="ARBA" id="ARBA00004141"/>
    </source>
</evidence>
<dbReference type="Gene3D" id="1.20.1440.130">
    <property type="entry name" value="VKOR domain"/>
    <property type="match status" value="1"/>
</dbReference>
<evidence type="ECO:0000256" key="8">
    <source>
        <dbReference type="ARBA" id="ARBA00023157"/>
    </source>
</evidence>
<feature type="transmembrane region" description="Helical" evidence="10">
    <location>
        <begin position="103"/>
        <end position="123"/>
    </location>
</feature>
<dbReference type="Pfam" id="PF07884">
    <property type="entry name" value="VKOR"/>
    <property type="match status" value="1"/>
</dbReference>
<comment type="similarity">
    <text evidence="2">Belongs to the VKOR family.</text>
</comment>
<keyword evidence="3 10" id="KW-0812">Transmembrane</keyword>
<evidence type="ECO:0000256" key="10">
    <source>
        <dbReference type="SAM" id="Phobius"/>
    </source>
</evidence>
<dbReference type="AlphaFoldDB" id="A0A9W5VWB0"/>
<keyword evidence="9" id="KW-0676">Redox-active center</keyword>
<keyword evidence="5 10" id="KW-1133">Transmembrane helix</keyword>
<comment type="subcellular location">
    <subcellularLocation>
        <location evidence="1">Membrane</location>
        <topology evidence="1">Multi-pass membrane protein</topology>
    </subcellularLocation>
</comment>
<dbReference type="InterPro" id="IPR038354">
    <property type="entry name" value="VKOR_sf"/>
</dbReference>
<evidence type="ECO:0000313" key="13">
    <source>
        <dbReference type="Proteomes" id="UP000014387"/>
    </source>
</evidence>
<feature type="transmembrane region" description="Helical" evidence="10">
    <location>
        <begin position="77"/>
        <end position="96"/>
    </location>
</feature>
<sequence length="199" mass="20642">MDKAVAKDSIPVGFINTVVVVLGAAMGLLASLGLLETELNHLRNPDSALGCDLNSLISCGSSLMSAQAHLLTIPNSALGIAAFGALATVGVLMLLGTRLSKPAAVLLGLGSVGGLTFVGFFLYQSATSFFALCPYCMVVWSATIVVSAILIPAAMTAFEGTRATGKTMLRYSWATIVCLHLVVFIVVLFTMTEQIGGLL</sequence>
<dbReference type="GO" id="GO:0048038">
    <property type="term" value="F:quinone binding"/>
    <property type="evidence" value="ECO:0007669"/>
    <property type="project" value="UniProtKB-KW"/>
</dbReference>
<evidence type="ECO:0000313" key="12">
    <source>
        <dbReference type="EMBL" id="EPD30724.1"/>
    </source>
</evidence>
<evidence type="ECO:0000256" key="3">
    <source>
        <dbReference type="ARBA" id="ARBA00022692"/>
    </source>
</evidence>
<keyword evidence="13" id="KW-1185">Reference proteome</keyword>
<dbReference type="Proteomes" id="UP000014387">
    <property type="component" value="Unassembled WGS sequence"/>
</dbReference>
<feature type="transmembrane region" description="Helical" evidence="10">
    <location>
        <begin position="171"/>
        <end position="191"/>
    </location>
</feature>
<evidence type="ECO:0000259" key="11">
    <source>
        <dbReference type="SMART" id="SM00756"/>
    </source>
</evidence>
<dbReference type="GO" id="GO:0016491">
    <property type="term" value="F:oxidoreductase activity"/>
    <property type="evidence" value="ECO:0007669"/>
    <property type="project" value="UniProtKB-KW"/>
</dbReference>
<evidence type="ECO:0000256" key="2">
    <source>
        <dbReference type="ARBA" id="ARBA00006214"/>
    </source>
</evidence>
<organism evidence="12 13">
    <name type="scientific">Gleimia europaea ACS-120-V-Col10b</name>
    <dbReference type="NCBI Taxonomy" id="883069"/>
    <lineage>
        <taxon>Bacteria</taxon>
        <taxon>Bacillati</taxon>
        <taxon>Actinomycetota</taxon>
        <taxon>Actinomycetes</taxon>
        <taxon>Actinomycetales</taxon>
        <taxon>Actinomycetaceae</taxon>
        <taxon>Gleimia</taxon>
    </lineage>
</organism>
<name>A0A9W5VWB0_9ACTO</name>
<dbReference type="InterPro" id="IPR012932">
    <property type="entry name" value="VKOR"/>
</dbReference>
<comment type="caution">
    <text evidence="12">The sequence shown here is derived from an EMBL/GenBank/DDBJ whole genome shotgun (WGS) entry which is preliminary data.</text>
</comment>
<dbReference type="OrthoDB" id="9783799at2"/>
<feature type="transmembrane region" description="Helical" evidence="10">
    <location>
        <begin position="129"/>
        <end position="151"/>
    </location>
</feature>
<keyword evidence="4" id="KW-0874">Quinone</keyword>
<dbReference type="SMART" id="SM00756">
    <property type="entry name" value="VKc"/>
    <property type="match status" value="1"/>
</dbReference>
<evidence type="ECO:0000256" key="4">
    <source>
        <dbReference type="ARBA" id="ARBA00022719"/>
    </source>
</evidence>
<evidence type="ECO:0000256" key="9">
    <source>
        <dbReference type="ARBA" id="ARBA00023284"/>
    </source>
</evidence>
<feature type="domain" description="Vitamin K epoxide reductase" evidence="11">
    <location>
        <begin position="13"/>
        <end position="154"/>
    </location>
</feature>
<dbReference type="RefSeq" id="WP_016443836.1">
    <property type="nucleotide sequence ID" value="NZ_KE150266.1"/>
</dbReference>
<evidence type="ECO:0000256" key="5">
    <source>
        <dbReference type="ARBA" id="ARBA00022989"/>
    </source>
</evidence>
<dbReference type="EMBL" id="AGWN01000001">
    <property type="protein sequence ID" value="EPD30724.1"/>
    <property type="molecule type" value="Genomic_DNA"/>
</dbReference>